<protein>
    <submittedName>
        <fullName evidence="2">Uncharacterized protein</fullName>
    </submittedName>
</protein>
<dbReference type="GeneID" id="9038221"/>
<dbReference type="InParanoid" id="C5KZR9"/>
<reference evidence="2 3" key="1">
    <citation type="submission" date="2008-07" db="EMBL/GenBank/DDBJ databases">
        <authorList>
            <person name="El-Sayed N."/>
            <person name="Caler E."/>
            <person name="Inman J."/>
            <person name="Amedeo P."/>
            <person name="Hass B."/>
            <person name="Wortman J."/>
        </authorList>
    </citation>
    <scope>NUCLEOTIDE SEQUENCE [LARGE SCALE GENOMIC DNA]</scope>
    <source>
        <strain evidence="3">ATCC 50983 / TXsc</strain>
    </source>
</reference>
<evidence type="ECO:0000313" key="3">
    <source>
        <dbReference type="Proteomes" id="UP000007800"/>
    </source>
</evidence>
<evidence type="ECO:0000313" key="2">
    <source>
        <dbReference type="EMBL" id="EER10024.1"/>
    </source>
</evidence>
<dbReference type="AlphaFoldDB" id="C5KZR9"/>
<keyword evidence="3" id="KW-1185">Reference proteome</keyword>
<sequence>RRRPSGSRGDSSPVSVADSSASSEWVVMSSRTWERKEKKIEKAVLEGWKIHTQKEREIFEAHLATTTLKRLRVPIERLYERAVPSGTSSSSPPSKSFDRYMTGPEGKWLAEVTRVAKLESVKYCDFGDERFILVLAASDESLEDGRLCLEAHASYYDVHNQMAELEREDPRLKPSESRR</sequence>
<dbReference type="OrthoDB" id="443172at2759"/>
<accession>C5KZR9</accession>
<dbReference type="RefSeq" id="XP_002778229.1">
    <property type="nucleotide sequence ID" value="XM_002778183.1"/>
</dbReference>
<dbReference type="EMBL" id="GG677924">
    <property type="protein sequence ID" value="EER10024.1"/>
    <property type="molecule type" value="Genomic_DNA"/>
</dbReference>
<proteinExistence type="predicted"/>
<dbReference type="Proteomes" id="UP000007800">
    <property type="component" value="Unassembled WGS sequence"/>
</dbReference>
<gene>
    <name evidence="2" type="ORF">Pmar_PMAR018958</name>
</gene>
<feature type="region of interest" description="Disordered" evidence="1">
    <location>
        <begin position="1"/>
        <end position="23"/>
    </location>
</feature>
<evidence type="ECO:0000256" key="1">
    <source>
        <dbReference type="SAM" id="MobiDB-lite"/>
    </source>
</evidence>
<name>C5KZR9_PERM5</name>
<organism evidence="3">
    <name type="scientific">Perkinsus marinus (strain ATCC 50983 / TXsc)</name>
    <dbReference type="NCBI Taxonomy" id="423536"/>
    <lineage>
        <taxon>Eukaryota</taxon>
        <taxon>Sar</taxon>
        <taxon>Alveolata</taxon>
        <taxon>Perkinsozoa</taxon>
        <taxon>Perkinsea</taxon>
        <taxon>Perkinsida</taxon>
        <taxon>Perkinsidae</taxon>
        <taxon>Perkinsus</taxon>
    </lineage>
</organism>
<feature type="non-terminal residue" evidence="2">
    <location>
        <position position="1"/>
    </location>
</feature>
<dbReference type="OMA" id="HTQKERE"/>